<feature type="domain" description="AraC effector-binding" evidence="1">
    <location>
        <begin position="1"/>
        <end position="143"/>
    </location>
</feature>
<dbReference type="PANTHER" id="PTHR40055:SF1">
    <property type="entry name" value="TRANSCRIPTIONAL REGULATOR YGIV-RELATED"/>
    <property type="match status" value="1"/>
</dbReference>
<keyword evidence="3" id="KW-1185">Reference proteome</keyword>
<dbReference type="Pfam" id="PF06445">
    <property type="entry name" value="GyrI-like"/>
    <property type="match status" value="1"/>
</dbReference>
<dbReference type="EMBL" id="VBWP01000002">
    <property type="protein sequence ID" value="TLG76718.1"/>
    <property type="molecule type" value="Genomic_DNA"/>
</dbReference>
<evidence type="ECO:0000313" key="2">
    <source>
        <dbReference type="EMBL" id="TLG76718.1"/>
    </source>
</evidence>
<protein>
    <submittedName>
        <fullName evidence="2">DNA gyrase inhibitor</fullName>
    </submittedName>
</protein>
<gene>
    <name evidence="2" type="ORF">FEZ08_03635</name>
</gene>
<dbReference type="InParanoid" id="A0A5R8QFE7"/>
<reference evidence="2 3" key="1">
    <citation type="submission" date="2019-05" db="EMBL/GenBank/DDBJ databases">
        <title>Culicoidintestinum kansasii gen. nov., sp. nov. from the gastrointestinal tract of the biting midge, Culicoides sonorensis.</title>
        <authorList>
            <person name="Neupane S."/>
            <person name="Ghosh A."/>
            <person name="Gunther S."/>
            <person name="Martin K."/>
            <person name="Zurek L."/>
        </authorList>
    </citation>
    <scope>NUCLEOTIDE SEQUENCE [LARGE SCALE GENOMIC DNA]</scope>
    <source>
        <strain evidence="2 3">CS-1</strain>
    </source>
</reference>
<accession>A0A5R8QFE7</accession>
<comment type="caution">
    <text evidence="2">The sequence shown here is derived from an EMBL/GenBank/DDBJ whole genome shotgun (WGS) entry which is preliminary data.</text>
</comment>
<dbReference type="SMART" id="SM00871">
    <property type="entry name" value="AraC_E_bind"/>
    <property type="match status" value="1"/>
</dbReference>
<dbReference type="SUPFAM" id="SSF55136">
    <property type="entry name" value="Probable bacterial effector-binding domain"/>
    <property type="match status" value="1"/>
</dbReference>
<dbReference type="OrthoDB" id="5337216at2"/>
<proteinExistence type="predicted"/>
<evidence type="ECO:0000259" key="1">
    <source>
        <dbReference type="SMART" id="SM00871"/>
    </source>
</evidence>
<dbReference type="RefSeq" id="WP_138190355.1">
    <property type="nucleotide sequence ID" value="NZ_VBWP01000002.1"/>
</dbReference>
<dbReference type="InterPro" id="IPR011256">
    <property type="entry name" value="Reg_factor_effector_dom_sf"/>
</dbReference>
<sequence length="143" mass="16012">MNITIENFEPMAIAYYRQIGPYGANNVTVMTKIKNWATDQNLFNKDAVILGIIHDNPTTTAPENCRYDAAIIVTANYPEIEQTTLAGGKYAVMTLEHTVEAMQAVWENIASAKLNLDSTRPILERYPRALVDIHLCQICIPVD</sequence>
<dbReference type="InterPro" id="IPR050908">
    <property type="entry name" value="SmbC-like"/>
</dbReference>
<dbReference type="FunCoup" id="A0A5R8QFE7">
    <property type="interactions" value="16"/>
</dbReference>
<organism evidence="2 3">
    <name type="scientific">Culicoidibacter larvae</name>
    <dbReference type="NCBI Taxonomy" id="2579976"/>
    <lineage>
        <taxon>Bacteria</taxon>
        <taxon>Bacillati</taxon>
        <taxon>Bacillota</taxon>
        <taxon>Culicoidibacteria</taxon>
        <taxon>Culicoidibacterales</taxon>
        <taxon>Culicoidibacteraceae</taxon>
        <taxon>Culicoidibacter</taxon>
    </lineage>
</organism>
<dbReference type="AlphaFoldDB" id="A0A5R8QFE7"/>
<name>A0A5R8QFE7_9FIRM</name>
<dbReference type="InterPro" id="IPR029442">
    <property type="entry name" value="GyrI-like"/>
</dbReference>
<dbReference type="Proteomes" id="UP000306912">
    <property type="component" value="Unassembled WGS sequence"/>
</dbReference>
<dbReference type="InterPro" id="IPR010499">
    <property type="entry name" value="AraC_E-bd"/>
</dbReference>
<dbReference type="Gene3D" id="3.20.80.10">
    <property type="entry name" value="Regulatory factor, effector binding domain"/>
    <property type="match status" value="1"/>
</dbReference>
<evidence type="ECO:0000313" key="3">
    <source>
        <dbReference type="Proteomes" id="UP000306912"/>
    </source>
</evidence>
<dbReference type="PANTHER" id="PTHR40055">
    <property type="entry name" value="TRANSCRIPTIONAL REGULATOR YGIV-RELATED"/>
    <property type="match status" value="1"/>
</dbReference>